<accession>B8HMX2</accession>
<reference evidence="1" key="1">
    <citation type="submission" date="2009-01" db="EMBL/GenBank/DDBJ databases">
        <title>Complete sequence of chromosome Cyanothece sp. PCC 7425.</title>
        <authorList>
            <consortium name="US DOE Joint Genome Institute"/>
            <person name="Lucas S."/>
            <person name="Copeland A."/>
            <person name="Lapidus A."/>
            <person name="Glavina del Rio T."/>
            <person name="Dalin E."/>
            <person name="Tice H."/>
            <person name="Bruce D."/>
            <person name="Goodwin L."/>
            <person name="Pitluck S."/>
            <person name="Sims D."/>
            <person name="Meineke L."/>
            <person name="Brettin T."/>
            <person name="Detter J.C."/>
            <person name="Han C."/>
            <person name="Larimer F."/>
            <person name="Land M."/>
            <person name="Hauser L."/>
            <person name="Kyrpides N."/>
            <person name="Ovchinnikova G."/>
            <person name="Liberton M."/>
            <person name="Stoeckel J."/>
            <person name="Banerjee A."/>
            <person name="Singh A."/>
            <person name="Page L."/>
            <person name="Sato H."/>
            <person name="Zhao L."/>
            <person name="Sherman L."/>
            <person name="Pakrasi H."/>
            <person name="Richardson P."/>
        </authorList>
    </citation>
    <scope>NUCLEOTIDE SEQUENCE</scope>
    <source>
        <strain evidence="1">PCC 7425</strain>
    </source>
</reference>
<name>B8HMX2_CYAP4</name>
<organism evidence="1">
    <name type="scientific">Cyanothece sp. (strain PCC 7425 / ATCC 29141)</name>
    <dbReference type="NCBI Taxonomy" id="395961"/>
    <lineage>
        <taxon>Bacteria</taxon>
        <taxon>Bacillati</taxon>
        <taxon>Cyanobacteriota</taxon>
        <taxon>Cyanophyceae</taxon>
        <taxon>Gomontiellales</taxon>
        <taxon>Cyanothecaceae</taxon>
        <taxon>Cyanothece</taxon>
    </lineage>
</organism>
<dbReference type="AlphaFoldDB" id="B8HMX2"/>
<dbReference type="NCBIfam" id="NF038191">
    <property type="entry name" value="V_Cas12k"/>
    <property type="match status" value="1"/>
</dbReference>
<dbReference type="HOGENOM" id="CLU_384464_0_0_3"/>
<dbReference type="KEGG" id="cyn:Cyan7425_3113"/>
<dbReference type="OrthoDB" id="527512at2"/>
<protein>
    <submittedName>
        <fullName evidence="1">Uncharacterized protein</fullName>
    </submittedName>
</protein>
<dbReference type="eggNOG" id="COG0675">
    <property type="taxonomic scope" value="Bacteria"/>
</dbReference>
<proteinExistence type="predicted"/>
<sequence length="643" mass="73987">MSMYTIHCHLTASEPVRRHLWYLMAGSNTPLVNNLLKLVSQHPDFETWQRKGDISKSSVEALCEPLKETYPGQPGRFYSSAILRVTYTYKSWLALQKNRRYRLEGKQRWLHVVESDSELLHRSGSSIETLKYRAQDILVQLNVEQQTQKTSVTDISTITPEETPSSKNESLFPSLFRAYDSEDDILSRCAIAYLIKNGGKIPETEEDQEKFTQRVNSKREEIEQLEIELSARYPKGRDLTGEEFLETLAIATQQLSETVAQAREWNDKILTQPKFMPYPIIYGSSTDVRWRKTSKSRITVSFNGIDKYLKAADPEIKAWFKDHQEYPFRLHCDERQLPFFQRFLEDWQFYQANKETYPAGLLTLSSTLLGWREGEGKGDPWNVNRLALYCTFDTRLMTAEGTLDVQKEKSEKALKNLAKAKPDPRNHSTLDRLKNLPVRPSRTPYQGNPEILVGLRVGLTNPITAAVVNGRTGEVLTYRTPSTLLGDRYDLFNRHRHQQEQNALERHKYQKRGVTYQPSESELGKYVDRLLAKAIIELAQTYKAGSIVIPCLTHLREILASEIAARAEEKCPGSVEAQDNYAKEYRRKIHNWSYNRLISAICSKAEQLGIIVESGFQPYEGDSYQQAKDLAIAVYHSRQLALK</sequence>
<dbReference type="EMBL" id="CP001344">
    <property type="protein sequence ID" value="ACL45441.1"/>
    <property type="molecule type" value="Genomic_DNA"/>
</dbReference>
<evidence type="ECO:0000313" key="1">
    <source>
        <dbReference type="EMBL" id="ACL45441.1"/>
    </source>
</evidence>
<dbReference type="InterPro" id="IPR049868">
    <property type="entry name" value="V_Cas12k"/>
</dbReference>
<gene>
    <name evidence="1" type="ordered locus">Cyan7425_3113</name>
</gene>